<evidence type="ECO:0000313" key="10">
    <source>
        <dbReference type="Proteomes" id="UP000502415"/>
    </source>
</evidence>
<evidence type="ECO:0000256" key="2">
    <source>
        <dbReference type="ARBA" id="ARBA00006464"/>
    </source>
</evidence>
<dbReference type="PANTHER" id="PTHR30576:SF21">
    <property type="entry name" value="UDP-GLUCOSE:UNDECAPRENYL-PHOSPHATE GLUCOSE-1-PHOSPHATE TRANSFERASE"/>
    <property type="match status" value="1"/>
</dbReference>
<feature type="transmembrane region" description="Helical" evidence="7">
    <location>
        <begin position="38"/>
        <end position="56"/>
    </location>
</feature>
<keyword evidence="10" id="KW-1185">Reference proteome</keyword>
<organism evidence="9 10">
    <name type="scientific">Massilia forsythiae</name>
    <dbReference type="NCBI Taxonomy" id="2728020"/>
    <lineage>
        <taxon>Bacteria</taxon>
        <taxon>Pseudomonadati</taxon>
        <taxon>Pseudomonadota</taxon>
        <taxon>Betaproteobacteria</taxon>
        <taxon>Burkholderiales</taxon>
        <taxon>Oxalobacteraceae</taxon>
        <taxon>Telluria group</taxon>
        <taxon>Massilia</taxon>
    </lineage>
</organism>
<dbReference type="Gene3D" id="3.40.50.720">
    <property type="entry name" value="NAD(P)-binding Rossmann-like Domain"/>
    <property type="match status" value="1"/>
</dbReference>
<dbReference type="EMBL" id="CP051685">
    <property type="protein sequence ID" value="QJD98791.1"/>
    <property type="molecule type" value="Genomic_DNA"/>
</dbReference>
<feature type="transmembrane region" description="Helical" evidence="7">
    <location>
        <begin position="105"/>
        <end position="123"/>
    </location>
</feature>
<proteinExistence type="inferred from homology"/>
<dbReference type="GO" id="GO:0089702">
    <property type="term" value="F:undecaprenyl-phosphate glucose phosphotransferase activity"/>
    <property type="evidence" value="ECO:0007669"/>
    <property type="project" value="UniProtKB-EC"/>
</dbReference>
<dbReference type="GO" id="GO:0009242">
    <property type="term" value="P:colanic acid biosynthetic process"/>
    <property type="evidence" value="ECO:0007669"/>
    <property type="project" value="TreeGrafter"/>
</dbReference>
<comment type="similarity">
    <text evidence="2">Belongs to the bacterial sugar transferase family.</text>
</comment>
<feature type="domain" description="Bacterial sugar transferase" evidence="8">
    <location>
        <begin position="269"/>
        <end position="453"/>
    </location>
</feature>
<evidence type="ECO:0000256" key="1">
    <source>
        <dbReference type="ARBA" id="ARBA00004141"/>
    </source>
</evidence>
<accession>A0A7Z2VTM5</accession>
<protein>
    <submittedName>
        <fullName evidence="9">Undecaprenyl-phosphate glucose phosphotransferase</fullName>
        <ecNumber evidence="9">2.7.8.31</ecNumber>
    </submittedName>
</protein>
<evidence type="ECO:0000313" key="9">
    <source>
        <dbReference type="EMBL" id="QJD98791.1"/>
    </source>
</evidence>
<comment type="subcellular location">
    <subcellularLocation>
        <location evidence="1">Membrane</location>
        <topology evidence="1">Multi-pass membrane protein</topology>
    </subcellularLocation>
</comment>
<keyword evidence="3 9" id="KW-0808">Transferase</keyword>
<reference evidence="9 10" key="1">
    <citation type="submission" date="2020-04" db="EMBL/GenBank/DDBJ databases">
        <title>Genome sequencing of novel species.</title>
        <authorList>
            <person name="Heo J."/>
            <person name="Kim S.-J."/>
            <person name="Kim J.-S."/>
            <person name="Hong S.-B."/>
            <person name="Kwon S.-W."/>
        </authorList>
    </citation>
    <scope>NUCLEOTIDE SEQUENCE [LARGE SCALE GENOMIC DNA]</scope>
    <source>
        <strain evidence="9 10">GN2-R2</strain>
    </source>
</reference>
<dbReference type="InterPro" id="IPR017473">
    <property type="entry name" value="Undecaprenyl-P_gluc_Ptfrase"/>
</dbReference>
<keyword evidence="4 7" id="KW-0812">Transmembrane</keyword>
<dbReference type="RefSeq" id="WP_169433689.1">
    <property type="nucleotide sequence ID" value="NZ_CP051685.1"/>
</dbReference>
<feature type="transmembrane region" description="Helical" evidence="7">
    <location>
        <begin position="77"/>
        <end position="99"/>
    </location>
</feature>
<dbReference type="AlphaFoldDB" id="A0A7Z2VTM5"/>
<dbReference type="KEGG" id="mfy:HH212_01010"/>
<dbReference type="NCBIfam" id="TIGR03023">
    <property type="entry name" value="WcaJ_sugtrans"/>
    <property type="match status" value="1"/>
</dbReference>
<feature type="transmembrane region" description="Helical" evidence="7">
    <location>
        <begin position="274"/>
        <end position="297"/>
    </location>
</feature>
<dbReference type="SUPFAM" id="SSF51735">
    <property type="entry name" value="NAD(P)-binding Rossmann-fold domains"/>
    <property type="match status" value="1"/>
</dbReference>
<evidence type="ECO:0000256" key="6">
    <source>
        <dbReference type="ARBA" id="ARBA00023136"/>
    </source>
</evidence>
<evidence type="ECO:0000259" key="8">
    <source>
        <dbReference type="Pfam" id="PF02397"/>
    </source>
</evidence>
<gene>
    <name evidence="9" type="ORF">HH212_01010</name>
</gene>
<dbReference type="Pfam" id="PF13727">
    <property type="entry name" value="CoA_binding_3"/>
    <property type="match status" value="1"/>
</dbReference>
<dbReference type="Proteomes" id="UP000502415">
    <property type="component" value="Chromosome"/>
</dbReference>
<evidence type="ECO:0000256" key="4">
    <source>
        <dbReference type="ARBA" id="ARBA00022692"/>
    </source>
</evidence>
<dbReference type="Pfam" id="PF02397">
    <property type="entry name" value="Bac_transf"/>
    <property type="match status" value="1"/>
</dbReference>
<evidence type="ECO:0000256" key="7">
    <source>
        <dbReference type="SAM" id="Phobius"/>
    </source>
</evidence>
<dbReference type="InterPro" id="IPR036291">
    <property type="entry name" value="NAD(P)-bd_dom_sf"/>
</dbReference>
<evidence type="ECO:0000256" key="5">
    <source>
        <dbReference type="ARBA" id="ARBA00022989"/>
    </source>
</evidence>
<name>A0A7Z2VTM5_9BURK</name>
<dbReference type="GO" id="GO:0016020">
    <property type="term" value="C:membrane"/>
    <property type="evidence" value="ECO:0007669"/>
    <property type="project" value="UniProtKB-SubCell"/>
</dbReference>
<sequence>MTVNDIPLISFFQRVLDPLIVMGTLYLSALLFHEPFSGYLLVLMILAFFISSAVYQHIDPYRTWRSGRMWAYARDTLFGWCLTIAVLLFLGSSSGLRYYYDERVVLAWFVATPVILLASHIAARTSRRAKPGKEVRSAVVVGANDVGVKFAAVCERHPNLFMSVRGFFDDRAQDRYPAGMLHPVLGKTAALAQYVREHGIKMIFISQPLSAQPRVRRLIDELQDTTASVYFLPDVYIFDLMQARFDNVGGMPVIAICETPFMGLNSTIKRASDIVLGGAILLLLAPLMAAIAVAVRLSSPGPVIFRQRRYGLYGEEIIVYKFRSMKVMENGSAVPQAQRNDGRVTAVGGFLRRTSLDELPQFVNVLQGRMSIVGPRPHAVAHNEQYRKLIKGYMLRHKVKPGITGWAQVNGMRGETATLDKMEARIHYDLDYLRNWSLWLDLWIILKTVKVVLVRENAF</sequence>
<dbReference type="NCBIfam" id="TIGR03025">
    <property type="entry name" value="EPS_sugtrans"/>
    <property type="match status" value="1"/>
</dbReference>
<keyword evidence="6 7" id="KW-0472">Membrane</keyword>
<evidence type="ECO:0000256" key="3">
    <source>
        <dbReference type="ARBA" id="ARBA00022679"/>
    </source>
</evidence>
<dbReference type="InterPro" id="IPR003362">
    <property type="entry name" value="Bact_transf"/>
</dbReference>
<keyword evidence="5 7" id="KW-1133">Transmembrane helix</keyword>
<dbReference type="PANTHER" id="PTHR30576">
    <property type="entry name" value="COLANIC BIOSYNTHESIS UDP-GLUCOSE LIPID CARRIER TRANSFERASE"/>
    <property type="match status" value="1"/>
</dbReference>
<dbReference type="EC" id="2.7.8.31" evidence="9"/>
<dbReference type="InterPro" id="IPR017475">
    <property type="entry name" value="EPS_sugar_tfrase"/>
</dbReference>